<proteinExistence type="predicted"/>
<organism evidence="1">
    <name type="scientific">Arundo donax</name>
    <name type="common">Giant reed</name>
    <name type="synonym">Donax arundinaceus</name>
    <dbReference type="NCBI Taxonomy" id="35708"/>
    <lineage>
        <taxon>Eukaryota</taxon>
        <taxon>Viridiplantae</taxon>
        <taxon>Streptophyta</taxon>
        <taxon>Embryophyta</taxon>
        <taxon>Tracheophyta</taxon>
        <taxon>Spermatophyta</taxon>
        <taxon>Magnoliopsida</taxon>
        <taxon>Liliopsida</taxon>
        <taxon>Poales</taxon>
        <taxon>Poaceae</taxon>
        <taxon>PACMAD clade</taxon>
        <taxon>Arundinoideae</taxon>
        <taxon>Arundineae</taxon>
        <taxon>Arundo</taxon>
    </lineage>
</organism>
<reference evidence="1" key="1">
    <citation type="submission" date="2014-09" db="EMBL/GenBank/DDBJ databases">
        <authorList>
            <person name="Magalhaes I.L.F."/>
            <person name="Oliveira U."/>
            <person name="Santos F.R."/>
            <person name="Vidigal T.H.D.A."/>
            <person name="Brescovit A.D."/>
            <person name="Santos A.J."/>
        </authorList>
    </citation>
    <scope>NUCLEOTIDE SEQUENCE</scope>
    <source>
        <tissue evidence="1">Shoot tissue taken approximately 20 cm above the soil surface</tissue>
    </source>
</reference>
<dbReference type="AlphaFoldDB" id="A0A0A9DRP6"/>
<evidence type="ECO:0000313" key="1">
    <source>
        <dbReference type="EMBL" id="JAD91234.1"/>
    </source>
</evidence>
<dbReference type="EMBL" id="GBRH01206661">
    <property type="protein sequence ID" value="JAD91234.1"/>
    <property type="molecule type" value="Transcribed_RNA"/>
</dbReference>
<name>A0A0A9DRP6_ARUDO</name>
<protein>
    <submittedName>
        <fullName evidence="1">Uncharacterized protein</fullName>
    </submittedName>
</protein>
<reference evidence="1" key="2">
    <citation type="journal article" date="2015" name="Data Brief">
        <title>Shoot transcriptome of the giant reed, Arundo donax.</title>
        <authorList>
            <person name="Barrero R.A."/>
            <person name="Guerrero F.D."/>
            <person name="Moolhuijzen P."/>
            <person name="Goolsby J.A."/>
            <person name="Tidwell J."/>
            <person name="Bellgard S.E."/>
            <person name="Bellgard M.I."/>
        </authorList>
    </citation>
    <scope>NUCLEOTIDE SEQUENCE</scope>
    <source>
        <tissue evidence="1">Shoot tissue taken approximately 20 cm above the soil surface</tissue>
    </source>
</reference>
<sequence length="60" mass="6776">MLIVGQKVFACLTHGLLSSYHDALFSTPMRVGEILLLEKCLSNTSIGWKQFSSILLWQCF</sequence>
<accession>A0A0A9DRP6</accession>